<accession>A0AAV6LC77</accession>
<dbReference type="Gene3D" id="3.30.70.980">
    <property type="match status" value="2"/>
</dbReference>
<sequence>MASSPSMKAFGAFLYRLSNGPSSKNPNSIALHSILLSLPSLSTAFNRMRDPLVEGDCICTVFLSKTLSPSSPSYSHSSPVQSVEHQSVESVRKIWTVSPLYMGRRSCKIAGRKGTQDAKKAKLYSRIGKEVVSAVKNGGPNPVSNIALASVIEKAKDLDVPKEILERNIKRASEKGQEAYIEKVYEVYGFGGVGIIIEVSTDKVNRSVAAVREVVKDCGGKMAGPGSLIFKFRRTRVANVKVTDADKDQLLAIALDAGADDVIEPPMYEDESDDADEERSERYYKLVSSSENYAAILSKLRDEGITFEPDNGSELLPITPIEVDDEAMDLNKDLMSKLLDLDDVDAVHTDQK</sequence>
<gene>
    <name evidence="4" type="ORF">RHGRI_005312</name>
</gene>
<dbReference type="AlphaFoldDB" id="A0AAV6LC77"/>
<protein>
    <recommendedName>
        <fullName evidence="6">Transcriptional regulatory protein At2g25830</fullName>
    </recommendedName>
</protein>
<dbReference type="InterPro" id="IPR026564">
    <property type="entry name" value="Transcrip_reg_TACO1-like_dom3"/>
</dbReference>
<dbReference type="EMBL" id="JACTNZ010000002">
    <property type="protein sequence ID" value="KAG5562536.1"/>
    <property type="molecule type" value="Genomic_DNA"/>
</dbReference>
<dbReference type="GO" id="GO:0009507">
    <property type="term" value="C:chloroplast"/>
    <property type="evidence" value="ECO:0007669"/>
    <property type="project" value="TreeGrafter"/>
</dbReference>
<dbReference type="InterPro" id="IPR002876">
    <property type="entry name" value="Transcrip_reg_TACO1-like"/>
</dbReference>
<comment type="caution">
    <text evidence="4">The sequence shown here is derived from an EMBL/GenBank/DDBJ whole genome shotgun (WGS) entry which is preliminary data.</text>
</comment>
<evidence type="ECO:0000313" key="4">
    <source>
        <dbReference type="EMBL" id="KAG5562536.1"/>
    </source>
</evidence>
<reference evidence="4" key="1">
    <citation type="submission" date="2020-08" db="EMBL/GenBank/DDBJ databases">
        <title>Plant Genome Project.</title>
        <authorList>
            <person name="Zhang R.-G."/>
        </authorList>
    </citation>
    <scope>NUCLEOTIDE SEQUENCE</scope>
    <source>
        <strain evidence="4">WSP0</strain>
        <tissue evidence="4">Leaf</tissue>
    </source>
</reference>
<evidence type="ECO:0000259" key="2">
    <source>
        <dbReference type="Pfam" id="PF01709"/>
    </source>
</evidence>
<dbReference type="HAMAP" id="MF_00693">
    <property type="entry name" value="Transcrip_reg_TACO1"/>
    <property type="match status" value="1"/>
</dbReference>
<feature type="domain" description="TACO1/YebC-like second and third" evidence="2">
    <location>
        <begin position="180"/>
        <end position="350"/>
    </location>
</feature>
<dbReference type="FunFam" id="3.30.70.980:FF:000011">
    <property type="entry name" value="Putative transcriptional regulatory protein"/>
    <property type="match status" value="1"/>
</dbReference>
<name>A0AAV6LC77_9ERIC</name>
<comment type="similarity">
    <text evidence="1">Belongs to the TACO1 family.</text>
</comment>
<dbReference type="Gene3D" id="1.10.10.200">
    <property type="match status" value="1"/>
</dbReference>
<evidence type="ECO:0000259" key="3">
    <source>
        <dbReference type="Pfam" id="PF20772"/>
    </source>
</evidence>
<organism evidence="4 5">
    <name type="scientific">Rhododendron griersonianum</name>
    <dbReference type="NCBI Taxonomy" id="479676"/>
    <lineage>
        <taxon>Eukaryota</taxon>
        <taxon>Viridiplantae</taxon>
        <taxon>Streptophyta</taxon>
        <taxon>Embryophyta</taxon>
        <taxon>Tracheophyta</taxon>
        <taxon>Spermatophyta</taxon>
        <taxon>Magnoliopsida</taxon>
        <taxon>eudicotyledons</taxon>
        <taxon>Gunneridae</taxon>
        <taxon>Pentapetalae</taxon>
        <taxon>asterids</taxon>
        <taxon>Ericales</taxon>
        <taxon>Ericaceae</taxon>
        <taxon>Ericoideae</taxon>
        <taxon>Rhodoreae</taxon>
        <taxon>Rhododendron</taxon>
    </lineage>
</organism>
<dbReference type="InterPro" id="IPR048300">
    <property type="entry name" value="TACO1_YebC-like_2nd/3rd_dom"/>
</dbReference>
<dbReference type="Pfam" id="PF01709">
    <property type="entry name" value="Transcrip_reg"/>
    <property type="match status" value="1"/>
</dbReference>
<keyword evidence="5" id="KW-1185">Reference proteome</keyword>
<dbReference type="InterPro" id="IPR017856">
    <property type="entry name" value="Integrase-like_N"/>
</dbReference>
<evidence type="ECO:0008006" key="6">
    <source>
        <dbReference type="Google" id="ProtNLM"/>
    </source>
</evidence>
<dbReference type="Proteomes" id="UP000823749">
    <property type="component" value="Chromosome 2"/>
</dbReference>
<dbReference type="InterPro" id="IPR049083">
    <property type="entry name" value="TACO1_YebC_N"/>
</dbReference>
<dbReference type="PANTHER" id="PTHR12532:SF0">
    <property type="entry name" value="TRANSLATIONAL ACTIVATOR OF CYTOCHROME C OXIDASE 1"/>
    <property type="match status" value="1"/>
</dbReference>
<feature type="domain" description="TACO1/YebC-like N-terminal" evidence="3">
    <location>
        <begin position="105"/>
        <end position="174"/>
    </location>
</feature>
<dbReference type="InterPro" id="IPR029072">
    <property type="entry name" value="YebC-like"/>
</dbReference>
<evidence type="ECO:0000256" key="1">
    <source>
        <dbReference type="ARBA" id="ARBA00008724"/>
    </source>
</evidence>
<proteinExistence type="inferred from homology"/>
<dbReference type="Pfam" id="PF20772">
    <property type="entry name" value="TACO1_YebC_N"/>
    <property type="match status" value="1"/>
</dbReference>
<dbReference type="PANTHER" id="PTHR12532">
    <property type="entry name" value="TRANSLATIONAL ACTIVATOR OF CYTOCHROME C OXIDASE 1"/>
    <property type="match status" value="1"/>
</dbReference>
<dbReference type="SUPFAM" id="SSF75625">
    <property type="entry name" value="YebC-like"/>
    <property type="match status" value="1"/>
</dbReference>
<evidence type="ECO:0000313" key="5">
    <source>
        <dbReference type="Proteomes" id="UP000823749"/>
    </source>
</evidence>